<dbReference type="GO" id="GO:0016757">
    <property type="term" value="F:glycosyltransferase activity"/>
    <property type="evidence" value="ECO:0007669"/>
    <property type="project" value="UniProtKB-KW"/>
</dbReference>
<evidence type="ECO:0000256" key="2">
    <source>
        <dbReference type="ARBA" id="ARBA00022676"/>
    </source>
</evidence>
<organism evidence="5 6">
    <name type="scientific">Periconia macrospinosa</name>
    <dbReference type="NCBI Taxonomy" id="97972"/>
    <lineage>
        <taxon>Eukaryota</taxon>
        <taxon>Fungi</taxon>
        <taxon>Dikarya</taxon>
        <taxon>Ascomycota</taxon>
        <taxon>Pezizomycotina</taxon>
        <taxon>Dothideomycetes</taxon>
        <taxon>Pleosporomycetidae</taxon>
        <taxon>Pleosporales</taxon>
        <taxon>Massarineae</taxon>
        <taxon>Periconiaceae</taxon>
        <taxon>Periconia</taxon>
    </lineage>
</organism>
<keyword evidence="6" id="KW-1185">Reference proteome</keyword>
<dbReference type="SUPFAM" id="SSF53448">
    <property type="entry name" value="Nucleotide-diphospho-sugar transferases"/>
    <property type="match status" value="1"/>
</dbReference>
<evidence type="ECO:0000256" key="1">
    <source>
        <dbReference type="ARBA" id="ARBA00005664"/>
    </source>
</evidence>
<dbReference type="Proteomes" id="UP000244855">
    <property type="component" value="Unassembled WGS sequence"/>
</dbReference>
<evidence type="ECO:0000313" key="6">
    <source>
        <dbReference type="Proteomes" id="UP000244855"/>
    </source>
</evidence>
<reference evidence="5 6" key="1">
    <citation type="journal article" date="2018" name="Sci. Rep.">
        <title>Comparative genomics provides insights into the lifestyle and reveals functional heterogeneity of dark septate endophytic fungi.</title>
        <authorList>
            <person name="Knapp D.G."/>
            <person name="Nemeth J.B."/>
            <person name="Barry K."/>
            <person name="Hainaut M."/>
            <person name="Henrissat B."/>
            <person name="Johnson J."/>
            <person name="Kuo A."/>
            <person name="Lim J.H.P."/>
            <person name="Lipzen A."/>
            <person name="Nolan M."/>
            <person name="Ohm R.A."/>
            <person name="Tamas L."/>
            <person name="Grigoriev I.V."/>
            <person name="Spatafora J.W."/>
            <person name="Nagy L.G."/>
            <person name="Kovacs G.M."/>
        </authorList>
    </citation>
    <scope>NUCLEOTIDE SEQUENCE [LARGE SCALE GENOMIC DNA]</scope>
    <source>
        <strain evidence="5 6">DSE2036</strain>
    </source>
</reference>
<evidence type="ECO:0000313" key="5">
    <source>
        <dbReference type="EMBL" id="PVH95038.1"/>
    </source>
</evidence>
<dbReference type="GO" id="GO:0006487">
    <property type="term" value="P:protein N-linked glycosylation"/>
    <property type="evidence" value="ECO:0007669"/>
    <property type="project" value="TreeGrafter"/>
</dbReference>
<evidence type="ECO:0000256" key="3">
    <source>
        <dbReference type="ARBA" id="ARBA00022679"/>
    </source>
</evidence>
<comment type="similarity">
    <text evidence="1">Belongs to the glycosyltransferase 34 family.</text>
</comment>
<name>A0A2V1DAC5_9PLEO</name>
<feature type="transmembrane region" description="Helical" evidence="4">
    <location>
        <begin position="12"/>
        <end position="32"/>
    </location>
</feature>
<dbReference type="InterPro" id="IPR008630">
    <property type="entry name" value="Glyco_trans_34"/>
</dbReference>
<dbReference type="OrthoDB" id="3763672at2759"/>
<evidence type="ECO:0000256" key="4">
    <source>
        <dbReference type="SAM" id="Phobius"/>
    </source>
</evidence>
<dbReference type="AlphaFoldDB" id="A0A2V1DAC5"/>
<dbReference type="PANTHER" id="PTHR31306:SF3">
    <property type="entry name" value="NUCLEOTIDE-DIPHOSPHO-SUGAR TRANSFERASE DOMAIN-CONTAINING PROTEIN"/>
    <property type="match status" value="1"/>
</dbReference>
<accession>A0A2V1DAC5</accession>
<gene>
    <name evidence="5" type="ORF">DM02DRAFT_538208</name>
</gene>
<dbReference type="Gene3D" id="3.90.550.10">
    <property type="entry name" value="Spore Coat Polysaccharide Biosynthesis Protein SpsA, Chain A"/>
    <property type="match status" value="1"/>
</dbReference>
<dbReference type="GO" id="GO:0000139">
    <property type="term" value="C:Golgi membrane"/>
    <property type="evidence" value="ECO:0007669"/>
    <property type="project" value="TreeGrafter"/>
</dbReference>
<keyword evidence="4" id="KW-0812">Transmembrane</keyword>
<sequence>MMLPPTSTRSPLFALAVSAGFVLIFTFGFLAWQSPPRMTFTTEHEHITSPASDHVKSPAITDIIPLLYSSLTIAPAEPTFSYIDEGNNLTKLVLPPKPRYKKKLGKDVLILDLETRSLPSEKDFEKGEFHWKKLNHVSGGVFNHYAYALAHGYDYKFIKAAEFEDRHATWIKPSAFANQINDYKFIVFLDADATFRFMHLPLEWLLNYWKIEPHHSITMALDPWDPMHPEGNSDRFNRTLTNTGFVIVQNNANTQGILKAWHECPDDVRYQGCSEWKGPKFHEQSAFGEYVRYDYEKYIYELPCAEANGYPGVRQSHCEGRFIRHYWFEKSRIKGDFSDNMMNAITLPLQRIFAENTHGVVHEQKENVIL</sequence>
<dbReference type="EMBL" id="KZ805510">
    <property type="protein sequence ID" value="PVH95038.1"/>
    <property type="molecule type" value="Genomic_DNA"/>
</dbReference>
<protein>
    <submittedName>
        <fullName evidence="5">Uncharacterized protein</fullName>
    </submittedName>
</protein>
<keyword evidence="2" id="KW-0328">Glycosyltransferase</keyword>
<keyword evidence="4" id="KW-0472">Membrane</keyword>
<dbReference type="PANTHER" id="PTHR31306">
    <property type="entry name" value="ALPHA-1,6-MANNOSYLTRANSFERASE MNN11-RELATED"/>
    <property type="match status" value="1"/>
</dbReference>
<keyword evidence="4" id="KW-1133">Transmembrane helix</keyword>
<keyword evidence="3" id="KW-0808">Transferase</keyword>
<proteinExistence type="inferred from homology"/>
<dbReference type="InterPro" id="IPR029044">
    <property type="entry name" value="Nucleotide-diphossugar_trans"/>
</dbReference>